<protein>
    <recommendedName>
        <fullName evidence="4">Thioredoxin-like fold domain-containing protein</fullName>
    </recommendedName>
</protein>
<reference evidence="2" key="1">
    <citation type="submission" date="2021-11" db="EMBL/GenBank/DDBJ databases">
        <authorList>
            <person name="Islam A."/>
            <person name="Islam S."/>
            <person name="Flora M.S."/>
            <person name="Rahman M."/>
            <person name="Ziaur R.M."/>
            <person name="Epstein J.H."/>
            <person name="Hassan M."/>
            <person name="Klassen M."/>
            <person name="Woodard K."/>
            <person name="Webb A."/>
            <person name="Webby R.J."/>
            <person name="El Zowalaty M.E."/>
        </authorList>
    </citation>
    <scope>NUCLEOTIDE SEQUENCE</scope>
    <source>
        <strain evidence="2">Pbs3</strain>
    </source>
</reference>
<dbReference type="PANTHER" id="PTHR33875">
    <property type="entry name" value="OS09G0542200 PROTEIN"/>
    <property type="match status" value="1"/>
</dbReference>
<dbReference type="Gene3D" id="3.40.30.10">
    <property type="entry name" value="Glutaredoxin"/>
    <property type="match status" value="1"/>
</dbReference>
<dbReference type="PANTHER" id="PTHR33875:SF2">
    <property type="entry name" value="ACR183CP"/>
    <property type="match status" value="1"/>
</dbReference>
<name>A0AAU9L7Y7_9STRA</name>
<dbReference type="InterPro" id="IPR036249">
    <property type="entry name" value="Thioredoxin-like_sf"/>
</dbReference>
<dbReference type="EMBL" id="CAKKTJ010000326">
    <property type="protein sequence ID" value="CAH0480810.1"/>
    <property type="molecule type" value="Genomic_DNA"/>
</dbReference>
<feature type="chain" id="PRO_5043560810" description="Thioredoxin-like fold domain-containing protein" evidence="1">
    <location>
        <begin position="30"/>
        <end position="972"/>
    </location>
</feature>
<proteinExistence type="predicted"/>
<dbReference type="SUPFAM" id="SSF52833">
    <property type="entry name" value="Thioredoxin-like"/>
    <property type="match status" value="1"/>
</dbReference>
<evidence type="ECO:0008006" key="4">
    <source>
        <dbReference type="Google" id="ProtNLM"/>
    </source>
</evidence>
<organism evidence="2 3">
    <name type="scientific">Peronospora belbahrii</name>
    <dbReference type="NCBI Taxonomy" id="622444"/>
    <lineage>
        <taxon>Eukaryota</taxon>
        <taxon>Sar</taxon>
        <taxon>Stramenopiles</taxon>
        <taxon>Oomycota</taxon>
        <taxon>Peronosporomycetes</taxon>
        <taxon>Peronosporales</taxon>
        <taxon>Peronosporaceae</taxon>
        <taxon>Peronospora</taxon>
    </lineage>
</organism>
<accession>A0AAU9L7Y7</accession>
<sequence length="972" mass="108958">MISKAKIAHSTLLARFILLSTALFSLVCAQRIPRRPPGFTLGGGSADAGIQLESYIDLLCPDSKSAYPGLKKLAAHYETDEVRVRFVLFPLPYHQHAFATAEATFTITKALGDRSFTDWLEAVYANQEIFWNKATKDLSPIQVIEKLKALAQKTFPSLTDAEWETQMTGYGGTDVDALVRESWKYTCSRGKSGTPMYTLNGVPFEAAADWTFEQWLEVVDPLVKANKPALNLGVGIQAWQDVRLSGAPRVHPDRNVMHLVRAGEWATTAHVCTASGTRACEYVSGRVMCCQADEACILREGCPQLLKTHESLSKKVMPSSLTFGSLWPLPPKKALPRHRSHSIRSFLARAVFPRVMEFKVISRESEKHEFMPVVYLIDRSPAWHRRVPYIVESAIVEDYITPLVAEIPDAVNTTDMTRVLANVRAEMELRANLINEKHLDDVITDEMKYKMGVFVDFAPTPGSPGKAALNRVVFQIATALRTASCSRALVVPVAMHYCAAASYLDVRRYACLRYGAPVLLEEREVAIFAEDPTEFTQHFSARLRASLTMPLPLSVAQIEMLRLTRTLHVYCAKVARDDCFSRRQRASMNEEIMQIHFRTSNHPAMHELKRNMMAYCATLKYWKLRDEDINFASVLLGVEDLPKHPLHFVWLLAAALRFIFKLPGRLFMASACDLIYRFPPRKPDNNLLHLGAAAVKAVLACLTLGVLVRAVPSSLLGCFFASLLAAVLAVDASTVHNAAADVQHLTQHWKKLQFYVMDANELNRLKKTRAVLARSIHDIVARYMCTDLPPPVLRDTSKSTTSPTSALLDNDEYTLNAHHQIFINSPRSFPLAYAAKMKDPEIACRVVYAPKMLRDEAWRNIYETLAPEHLRFRVLLADTKGDNLPMDKLLATPFFRAVLSAYILYKTRCVDGDSSTTSCVGDDVAHLMTKEMQQEQALVYSETEEQNENRHVFGSYGSIPEIIDAALQMATG</sequence>
<comment type="caution">
    <text evidence="2">The sequence shown here is derived from an EMBL/GenBank/DDBJ whole genome shotgun (WGS) entry which is preliminary data.</text>
</comment>
<keyword evidence="1" id="KW-0732">Signal</keyword>
<evidence type="ECO:0000313" key="2">
    <source>
        <dbReference type="EMBL" id="CAH0480810.1"/>
    </source>
</evidence>
<gene>
    <name evidence="2" type="ORF">PBS003_LOCUS7424</name>
</gene>
<feature type="signal peptide" evidence="1">
    <location>
        <begin position="1"/>
        <end position="29"/>
    </location>
</feature>
<evidence type="ECO:0000313" key="3">
    <source>
        <dbReference type="Proteomes" id="UP001160483"/>
    </source>
</evidence>
<dbReference type="Proteomes" id="UP001160483">
    <property type="component" value="Unassembled WGS sequence"/>
</dbReference>
<dbReference type="AlphaFoldDB" id="A0AAU9L7Y7"/>
<evidence type="ECO:0000256" key="1">
    <source>
        <dbReference type="SAM" id="SignalP"/>
    </source>
</evidence>